<dbReference type="EnsemblProtists" id="EOD23402">
    <property type="protein sequence ID" value="EOD23402"/>
    <property type="gene ID" value="EMIHUDRAFT_444122"/>
</dbReference>
<evidence type="ECO:0000256" key="1">
    <source>
        <dbReference type="SAM" id="MobiDB-lite"/>
    </source>
</evidence>
<reference evidence="3" key="1">
    <citation type="journal article" date="2013" name="Nature">
        <title>Pan genome of the phytoplankton Emiliania underpins its global distribution.</title>
        <authorList>
            <person name="Read B.A."/>
            <person name="Kegel J."/>
            <person name="Klute M.J."/>
            <person name="Kuo A."/>
            <person name="Lefebvre S.C."/>
            <person name="Maumus F."/>
            <person name="Mayer C."/>
            <person name="Miller J."/>
            <person name="Monier A."/>
            <person name="Salamov A."/>
            <person name="Young J."/>
            <person name="Aguilar M."/>
            <person name="Claverie J.M."/>
            <person name="Frickenhaus S."/>
            <person name="Gonzalez K."/>
            <person name="Herman E.K."/>
            <person name="Lin Y.C."/>
            <person name="Napier J."/>
            <person name="Ogata H."/>
            <person name="Sarno A.F."/>
            <person name="Shmutz J."/>
            <person name="Schroeder D."/>
            <person name="de Vargas C."/>
            <person name="Verret F."/>
            <person name="von Dassow P."/>
            <person name="Valentin K."/>
            <person name="Van de Peer Y."/>
            <person name="Wheeler G."/>
            <person name="Dacks J.B."/>
            <person name="Delwiche C.F."/>
            <person name="Dyhrman S.T."/>
            <person name="Glockner G."/>
            <person name="John U."/>
            <person name="Richards T."/>
            <person name="Worden A.Z."/>
            <person name="Zhang X."/>
            <person name="Grigoriev I.V."/>
            <person name="Allen A.E."/>
            <person name="Bidle K."/>
            <person name="Borodovsky M."/>
            <person name="Bowler C."/>
            <person name="Brownlee C."/>
            <person name="Cock J.M."/>
            <person name="Elias M."/>
            <person name="Gladyshev V.N."/>
            <person name="Groth M."/>
            <person name="Guda C."/>
            <person name="Hadaegh A."/>
            <person name="Iglesias-Rodriguez M.D."/>
            <person name="Jenkins J."/>
            <person name="Jones B.M."/>
            <person name="Lawson T."/>
            <person name="Leese F."/>
            <person name="Lindquist E."/>
            <person name="Lobanov A."/>
            <person name="Lomsadze A."/>
            <person name="Malik S.B."/>
            <person name="Marsh M.E."/>
            <person name="Mackinder L."/>
            <person name="Mock T."/>
            <person name="Mueller-Roeber B."/>
            <person name="Pagarete A."/>
            <person name="Parker M."/>
            <person name="Probert I."/>
            <person name="Quesneville H."/>
            <person name="Raines C."/>
            <person name="Rensing S.A."/>
            <person name="Riano-Pachon D.M."/>
            <person name="Richier S."/>
            <person name="Rokitta S."/>
            <person name="Shiraiwa Y."/>
            <person name="Soanes D.M."/>
            <person name="van der Giezen M."/>
            <person name="Wahlund T.M."/>
            <person name="Williams B."/>
            <person name="Wilson W."/>
            <person name="Wolfe G."/>
            <person name="Wurch L.L."/>
        </authorList>
    </citation>
    <scope>NUCLEOTIDE SEQUENCE</scope>
</reference>
<dbReference type="KEGG" id="ehx:EMIHUDRAFT_444122"/>
<dbReference type="AlphaFoldDB" id="A0A0D3JIR7"/>
<accession>A0A0D3JIR7</accession>
<keyword evidence="3" id="KW-1185">Reference proteome</keyword>
<dbReference type="Proteomes" id="UP000013827">
    <property type="component" value="Unassembled WGS sequence"/>
</dbReference>
<organism evidence="2 3">
    <name type="scientific">Emiliania huxleyi (strain CCMP1516)</name>
    <dbReference type="NCBI Taxonomy" id="280463"/>
    <lineage>
        <taxon>Eukaryota</taxon>
        <taxon>Haptista</taxon>
        <taxon>Haptophyta</taxon>
        <taxon>Prymnesiophyceae</taxon>
        <taxon>Isochrysidales</taxon>
        <taxon>Noelaerhabdaceae</taxon>
        <taxon>Emiliania</taxon>
    </lineage>
</organism>
<dbReference type="PaxDb" id="2903-EOD23402"/>
<protein>
    <submittedName>
        <fullName evidence="2">Uncharacterized protein</fullName>
    </submittedName>
</protein>
<sequence length="211" mass="22294">MGGMEQKLLAARAPSVVMGGMEQKLTPLASGNRVSLQLSGPTASLEPLAQSCVGMARSAGLTGIVYSLERLARLEIVAEGGREHLDALVDHASAAADVECKVEWQAPVGGYDEAFPLVTLRPQMSAVLGVHGDKRTLDYYTRHLQVEAVFNRGLKLASERKDPTLLSLRLSGAPARWPLAAPRGGAIRPASSPSCGGRSAGLRSSAPNAWW</sequence>
<proteinExistence type="predicted"/>
<evidence type="ECO:0000313" key="2">
    <source>
        <dbReference type="EnsemblProtists" id="EOD23402"/>
    </source>
</evidence>
<reference evidence="2" key="2">
    <citation type="submission" date="2024-10" db="UniProtKB">
        <authorList>
            <consortium name="EnsemblProtists"/>
        </authorList>
    </citation>
    <scope>IDENTIFICATION</scope>
</reference>
<dbReference type="RefSeq" id="XP_005775831.1">
    <property type="nucleotide sequence ID" value="XM_005775774.1"/>
</dbReference>
<dbReference type="GeneID" id="17268980"/>
<name>A0A0D3JIR7_EMIH1</name>
<feature type="region of interest" description="Disordered" evidence="1">
    <location>
        <begin position="182"/>
        <end position="211"/>
    </location>
</feature>
<dbReference type="HOGENOM" id="CLU_1306846_0_0_1"/>
<evidence type="ECO:0000313" key="3">
    <source>
        <dbReference type="Proteomes" id="UP000013827"/>
    </source>
</evidence>